<feature type="compositionally biased region" description="Polar residues" evidence="1">
    <location>
        <begin position="126"/>
        <end position="136"/>
    </location>
</feature>
<feature type="compositionally biased region" description="Polar residues" evidence="1">
    <location>
        <begin position="50"/>
        <end position="71"/>
    </location>
</feature>
<feature type="region of interest" description="Disordered" evidence="1">
    <location>
        <begin position="92"/>
        <end position="136"/>
    </location>
</feature>
<feature type="compositionally biased region" description="Low complexity" evidence="1">
    <location>
        <begin position="108"/>
        <end position="120"/>
    </location>
</feature>
<feature type="region of interest" description="Disordered" evidence="1">
    <location>
        <begin position="159"/>
        <end position="182"/>
    </location>
</feature>
<dbReference type="GeneID" id="85306654"/>
<accession>A0AAJ0C793</accession>
<name>A0AAJ0C793_9PEZI</name>
<feature type="region of interest" description="Disordered" evidence="1">
    <location>
        <begin position="225"/>
        <end position="275"/>
    </location>
</feature>
<dbReference type="RefSeq" id="XP_060286230.1">
    <property type="nucleotide sequence ID" value="XM_060423467.1"/>
</dbReference>
<evidence type="ECO:0000313" key="2">
    <source>
        <dbReference type="EMBL" id="KAK1770017.1"/>
    </source>
</evidence>
<organism evidence="2 3">
    <name type="scientific">Phialemonium atrogriseum</name>
    <dbReference type="NCBI Taxonomy" id="1093897"/>
    <lineage>
        <taxon>Eukaryota</taxon>
        <taxon>Fungi</taxon>
        <taxon>Dikarya</taxon>
        <taxon>Ascomycota</taxon>
        <taxon>Pezizomycotina</taxon>
        <taxon>Sordariomycetes</taxon>
        <taxon>Sordariomycetidae</taxon>
        <taxon>Cephalothecales</taxon>
        <taxon>Cephalothecaceae</taxon>
        <taxon>Phialemonium</taxon>
    </lineage>
</organism>
<dbReference type="EMBL" id="MU839001">
    <property type="protein sequence ID" value="KAK1770017.1"/>
    <property type="molecule type" value="Genomic_DNA"/>
</dbReference>
<gene>
    <name evidence="2" type="ORF">QBC33DRAFT_309651</name>
</gene>
<evidence type="ECO:0000313" key="3">
    <source>
        <dbReference type="Proteomes" id="UP001244011"/>
    </source>
</evidence>
<feature type="region of interest" description="Disordered" evidence="1">
    <location>
        <begin position="193"/>
        <end position="212"/>
    </location>
</feature>
<reference evidence="2" key="1">
    <citation type="submission" date="2023-06" db="EMBL/GenBank/DDBJ databases">
        <title>Genome-scale phylogeny and comparative genomics of the fungal order Sordariales.</title>
        <authorList>
            <consortium name="Lawrence Berkeley National Laboratory"/>
            <person name="Hensen N."/>
            <person name="Bonometti L."/>
            <person name="Westerberg I."/>
            <person name="Brannstrom I.O."/>
            <person name="Guillou S."/>
            <person name="Cros-Aarteil S."/>
            <person name="Calhoun S."/>
            <person name="Haridas S."/>
            <person name="Kuo A."/>
            <person name="Mondo S."/>
            <person name="Pangilinan J."/>
            <person name="Riley R."/>
            <person name="Labutti K."/>
            <person name="Andreopoulos B."/>
            <person name="Lipzen A."/>
            <person name="Chen C."/>
            <person name="Yanf M."/>
            <person name="Daum C."/>
            <person name="Ng V."/>
            <person name="Clum A."/>
            <person name="Steindorff A."/>
            <person name="Ohm R."/>
            <person name="Martin F."/>
            <person name="Silar P."/>
            <person name="Natvig D."/>
            <person name="Lalanne C."/>
            <person name="Gautier V."/>
            <person name="Ament-Velasquez S.L."/>
            <person name="Kruys A."/>
            <person name="Hutchinson M.I."/>
            <person name="Powell A.J."/>
            <person name="Barry K."/>
            <person name="Miller A.N."/>
            <person name="Grigoriev I.V."/>
            <person name="Debuchy R."/>
            <person name="Gladieux P."/>
            <person name="Thoren M.H."/>
            <person name="Johannesson H."/>
        </authorList>
    </citation>
    <scope>NUCLEOTIDE SEQUENCE</scope>
    <source>
        <strain evidence="2">8032-3</strain>
    </source>
</reference>
<keyword evidence="3" id="KW-1185">Reference proteome</keyword>
<dbReference type="Proteomes" id="UP001244011">
    <property type="component" value="Unassembled WGS sequence"/>
</dbReference>
<feature type="compositionally biased region" description="Polar residues" evidence="1">
    <location>
        <begin position="501"/>
        <end position="511"/>
    </location>
</feature>
<feature type="compositionally biased region" description="Low complexity" evidence="1">
    <location>
        <begin position="159"/>
        <end position="178"/>
    </location>
</feature>
<feature type="compositionally biased region" description="Pro residues" evidence="1">
    <location>
        <begin position="326"/>
        <end position="345"/>
    </location>
</feature>
<comment type="caution">
    <text evidence="2">The sequence shown here is derived from an EMBL/GenBank/DDBJ whole genome shotgun (WGS) entry which is preliminary data.</text>
</comment>
<dbReference type="AlphaFoldDB" id="A0AAJ0C793"/>
<evidence type="ECO:0000256" key="1">
    <source>
        <dbReference type="SAM" id="MobiDB-lite"/>
    </source>
</evidence>
<feature type="region of interest" description="Disordered" evidence="1">
    <location>
        <begin position="497"/>
        <end position="522"/>
    </location>
</feature>
<feature type="region of interest" description="Disordered" evidence="1">
    <location>
        <begin position="42"/>
        <end position="74"/>
    </location>
</feature>
<feature type="region of interest" description="Disordered" evidence="1">
    <location>
        <begin position="575"/>
        <end position="596"/>
    </location>
</feature>
<protein>
    <submittedName>
        <fullName evidence="2">Uncharacterized protein</fullName>
    </submittedName>
</protein>
<feature type="region of interest" description="Disordered" evidence="1">
    <location>
        <begin position="285"/>
        <end position="304"/>
    </location>
</feature>
<sequence>MHILSAVSPNYTMATGRDRLEKNFDKLEKFFSRTKKAAAFRDSLFGGTRSGTPSSPPAQITQMESATNSQIFPHPSFIRPTSTRMLARDEAVLASQPTRRAHSLPEASTPSRQTSTRPPTIIGIYQSPQVPRRTSSLLHRRNNASIAGLLEFSFAQNATPSPDGSLSSSSTASPLSSPVQQRSLDNSHALLHRFHSNRPDTPPLSDHEECPSPLPLRVVKARPAVPPRDCLTPEPSPSLSPVLEDDDGDQKSDGMPSQEMQSLRPVSLGNPETSRFDVTPLRKALSDSTLSASAPLRSRDPVLKEPSLDEFLSLSDDDIADGRPQAPSPSQPPTCGLPPDPPSPSSPAEKTRCYPLLTLSSPLTSRPATAAAFEAARIAARYKFDLVYVVNLWPKNLGITQHKAYEPARTARLTALGDPLDGQASLACINPRTGMTGRLLAGYGLPSVMSPFRISAPVHQKVLRTDGWLEYRSEHAAADEFSRGYSCSFYTGVGLQGSTGSGRDSSASPKLNSKKKRPQPNNRGIVFAAYRLPRLDGTTLASDLTELDALYADAETLIEMLIDIHSRQRARHPVARYDADETGPMPTRPELPSLAT</sequence>
<feature type="region of interest" description="Disordered" evidence="1">
    <location>
        <begin position="315"/>
        <end position="351"/>
    </location>
</feature>
<proteinExistence type="predicted"/>